<keyword evidence="2" id="KW-1185">Reference proteome</keyword>
<dbReference type="RefSeq" id="WP_395819698.1">
    <property type="nucleotide sequence ID" value="NZ_CP043494.1"/>
</dbReference>
<name>A0ABY9WR98_9BACT</name>
<proteinExistence type="predicted"/>
<reference evidence="1 2" key="1">
    <citation type="submission" date="2019-08" db="EMBL/GenBank/DDBJ databases">
        <title>Archangium and Cystobacter genomes.</title>
        <authorList>
            <person name="Chen I.-C.K."/>
            <person name="Wielgoss S."/>
        </authorList>
    </citation>
    <scope>NUCLEOTIDE SEQUENCE [LARGE SCALE GENOMIC DNA]</scope>
    <source>
        <strain evidence="1 2">Cbm 6</strain>
    </source>
</reference>
<protein>
    <submittedName>
        <fullName evidence="1">Uncharacterized protein</fullName>
    </submittedName>
</protein>
<sequence length="183" mass="21091">MRREPKRPKARGLGPHQRKELMEHLSDGLQLAEIRPLMVAIEEQLPSVGFVEVHLDDERRDMARVARAAKALQAALDKARPFMGEDDDGVETFGWGKFDAMLADLHKSATFWAKQQPARRRGRPRKQAWRDELITVVWNAYPAEHRKKTRDGHFERTIEMLLRFLGAPVEDVHLAVISALTRR</sequence>
<accession>A0ABY9WR98</accession>
<evidence type="ECO:0000313" key="1">
    <source>
        <dbReference type="EMBL" id="WNG45266.1"/>
    </source>
</evidence>
<organism evidence="1 2">
    <name type="scientific">Archangium minus</name>
    <dbReference type="NCBI Taxonomy" id="83450"/>
    <lineage>
        <taxon>Bacteria</taxon>
        <taxon>Pseudomonadati</taxon>
        <taxon>Myxococcota</taxon>
        <taxon>Myxococcia</taxon>
        <taxon>Myxococcales</taxon>
        <taxon>Cystobacterineae</taxon>
        <taxon>Archangiaceae</taxon>
        <taxon>Archangium</taxon>
    </lineage>
</organism>
<dbReference type="EMBL" id="CP043494">
    <property type="protein sequence ID" value="WNG45266.1"/>
    <property type="molecule type" value="Genomic_DNA"/>
</dbReference>
<dbReference type="Proteomes" id="UP001611383">
    <property type="component" value="Chromosome"/>
</dbReference>
<gene>
    <name evidence="1" type="ORF">F0U60_14980</name>
</gene>
<evidence type="ECO:0000313" key="2">
    <source>
        <dbReference type="Proteomes" id="UP001611383"/>
    </source>
</evidence>